<reference evidence="2" key="1">
    <citation type="submission" date="2020-11" db="EMBL/GenBank/DDBJ databases">
        <authorList>
            <person name="Tran Van P."/>
        </authorList>
    </citation>
    <scope>NUCLEOTIDE SEQUENCE</scope>
</reference>
<accession>A0A7R9HLL0</accession>
<dbReference type="InterPro" id="IPR036865">
    <property type="entry name" value="CRAL-TRIO_dom_sf"/>
</dbReference>
<dbReference type="SUPFAM" id="SSF46938">
    <property type="entry name" value="CRAL/TRIO N-terminal domain"/>
    <property type="match status" value="1"/>
</dbReference>
<evidence type="ECO:0000313" key="2">
    <source>
        <dbReference type="EMBL" id="CAD7426913.1"/>
    </source>
</evidence>
<dbReference type="Gene3D" id="3.40.525.10">
    <property type="entry name" value="CRAL-TRIO lipid binding domain"/>
    <property type="match status" value="2"/>
</dbReference>
<name>A0A7R9HLL0_9NEOP</name>
<feature type="domain" description="CRAL-TRIO" evidence="1">
    <location>
        <begin position="154"/>
        <end position="319"/>
    </location>
</feature>
<organism evidence="2">
    <name type="scientific">Timema monikensis</name>
    <dbReference type="NCBI Taxonomy" id="170555"/>
    <lineage>
        <taxon>Eukaryota</taxon>
        <taxon>Metazoa</taxon>
        <taxon>Ecdysozoa</taxon>
        <taxon>Arthropoda</taxon>
        <taxon>Hexapoda</taxon>
        <taxon>Insecta</taxon>
        <taxon>Pterygota</taxon>
        <taxon>Neoptera</taxon>
        <taxon>Polyneoptera</taxon>
        <taxon>Phasmatodea</taxon>
        <taxon>Timematodea</taxon>
        <taxon>Timematoidea</taxon>
        <taxon>Timematidae</taxon>
        <taxon>Timema</taxon>
    </lineage>
</organism>
<dbReference type="Gene3D" id="1.20.5.1200">
    <property type="entry name" value="Alpha-tocopherol transfer"/>
    <property type="match status" value="1"/>
</dbReference>
<dbReference type="InterPro" id="IPR001251">
    <property type="entry name" value="CRAL-TRIO_dom"/>
</dbReference>
<dbReference type="InterPro" id="IPR011074">
    <property type="entry name" value="CRAL/TRIO_N_dom"/>
</dbReference>
<dbReference type="Pfam" id="PF03765">
    <property type="entry name" value="CRAL_TRIO_N"/>
    <property type="match status" value="1"/>
</dbReference>
<dbReference type="GO" id="GO:1902936">
    <property type="term" value="F:phosphatidylinositol bisphosphate binding"/>
    <property type="evidence" value="ECO:0007669"/>
    <property type="project" value="TreeGrafter"/>
</dbReference>
<dbReference type="SUPFAM" id="SSF52087">
    <property type="entry name" value="CRAL/TRIO domain"/>
    <property type="match status" value="3"/>
</dbReference>
<dbReference type="Gene3D" id="1.10.8.20">
    <property type="entry name" value="N-terminal domain of phosphatidylinositol transfer protein sec14p"/>
    <property type="match status" value="1"/>
</dbReference>
<dbReference type="EMBL" id="OB793310">
    <property type="protein sequence ID" value="CAD7426913.1"/>
    <property type="molecule type" value="Genomic_DNA"/>
</dbReference>
<evidence type="ECO:0000259" key="1">
    <source>
        <dbReference type="PROSITE" id="PS50191"/>
    </source>
</evidence>
<dbReference type="AlphaFoldDB" id="A0A7R9HLL0"/>
<dbReference type="PANTHER" id="PTHR10174">
    <property type="entry name" value="ALPHA-TOCOPHEROL TRANSFER PROTEIN-RELATED"/>
    <property type="match status" value="1"/>
</dbReference>
<dbReference type="PANTHER" id="PTHR10174:SF130">
    <property type="entry name" value="ALPHA-TOCOPHEROL TRANSFER PROTEIN-LIKE"/>
    <property type="match status" value="1"/>
</dbReference>
<gene>
    <name evidence="2" type="ORF">TMSB3V08_LOCUS3781</name>
</gene>
<sequence>MAYLVLTDSSQLTAKSFEKLPDQIMYPYAEPYDLQNRRMEGLLRLNKLDEETQSSLKNSPLENSELIAVKLKEMKERLTGRDYSLNCGSIMNKTWTCISSRATQDQSGLNGPRNDFFLLRFLRAKQFDVGAALVLLRNYEGWRKSHGQSWLTIDKSVIQQVLQSGVIQILPEKDDQGRRLFWLRVGLWRPRDFSADTLLQVGALCGELALLDSGTQINGAVAVFDMRGLGLQQLKVVTPAFARKMVHYLADCISLKIIAVHVMNDSVLFAMIFAIFKKFLDDSMKKRIFFHGNNMYSLHEYVDSSYLPKDLGGELPSQDGAQLLAVISSDAVIKGCFMKWGLFSQMKSSYQLKADHRNWYPSPPLQQYEALMSRNIVNMLTDRNSRGYRVIIVKLGNVDVNRCCVPTLSCLSDLWFESAMAEEETQRAGVAVIIDMSGYSWKLFRLCTPSNVRVSSKKLEVIPLLLLRIDLANALDVLSSTAEDGEIEVRISVGPSLHVTCNLNKNILALLPCNGVGCIDKADDRGYFKHRFVFLFQFFPIRKAELHVVNTSALLNATVTIVYPFLSTETKQNEKPSPVHPTEIRTSISPSSAVELNTTSALANYTTEAEVISFGYIIKSPRFTPRAYRFFCEAVINGVNSAS</sequence>
<dbReference type="GO" id="GO:0016020">
    <property type="term" value="C:membrane"/>
    <property type="evidence" value="ECO:0007669"/>
    <property type="project" value="TreeGrafter"/>
</dbReference>
<dbReference type="CDD" id="cd00170">
    <property type="entry name" value="SEC14"/>
    <property type="match status" value="1"/>
</dbReference>
<dbReference type="SMART" id="SM01100">
    <property type="entry name" value="CRAL_TRIO_N"/>
    <property type="match status" value="1"/>
</dbReference>
<dbReference type="InterPro" id="IPR036273">
    <property type="entry name" value="CRAL/TRIO_N_dom_sf"/>
</dbReference>
<dbReference type="PROSITE" id="PS50191">
    <property type="entry name" value="CRAL_TRIO"/>
    <property type="match status" value="1"/>
</dbReference>
<dbReference type="Pfam" id="PF00650">
    <property type="entry name" value="CRAL_TRIO"/>
    <property type="match status" value="2"/>
</dbReference>
<protein>
    <recommendedName>
        <fullName evidence="1">CRAL-TRIO domain-containing protein</fullName>
    </recommendedName>
</protein>
<dbReference type="PRINTS" id="PR00180">
    <property type="entry name" value="CRETINALDHBP"/>
</dbReference>
<proteinExistence type="predicted"/>
<dbReference type="SMART" id="SM00516">
    <property type="entry name" value="SEC14"/>
    <property type="match status" value="1"/>
</dbReference>